<proteinExistence type="inferred from homology"/>
<protein>
    <recommendedName>
        <fullName evidence="3">FAD synthase</fullName>
        <ecNumber evidence="3">2.7.7.2</ecNumber>
    </recommendedName>
</protein>
<dbReference type="UniPathway" id="UPA00277">
    <property type="reaction ID" value="UER00407"/>
</dbReference>
<dbReference type="GO" id="GO:0003919">
    <property type="term" value="F:FMN adenylyltransferase activity"/>
    <property type="evidence" value="ECO:0007669"/>
    <property type="project" value="UniProtKB-EC"/>
</dbReference>
<dbReference type="InterPro" id="IPR015864">
    <property type="entry name" value="FAD_synthase"/>
</dbReference>
<keyword evidence="6" id="KW-0808">Transferase</keyword>
<dbReference type="CDD" id="cd02064">
    <property type="entry name" value="FAD_synthetase_N"/>
    <property type="match status" value="1"/>
</dbReference>
<keyword evidence="8" id="KW-0547">Nucleotide-binding</keyword>
<name>A0A7X2Z9K0_9BACL</name>
<dbReference type="EC" id="2.7.7.2" evidence="3"/>
<sequence length="330" mass="37405">MMRSGVILSIYLFEGRMAVICYDSPVNPNGVQAKQPCVLVLGFFDGVHLAHQHIINSAKKLAIQENMQLAVMTFFPHPKEVLDPREIQRPCMTPLSLKIKIFEQMKVDALYVIRFDKEFSSLAPAQFVSDFILPLNPKHIVAGFDFTYGKYGRGNMDSLRDHTMGQVNIVTIEKLERHGQKIGSTLIRQLIQSGKVDRVPDYLGDYYTIHGSVSPSQSKFFSFKVKISENYMFPHSGLYQIAWHQDEYEVNASCLIDADSPAPKCLVKLPDKFMFPPAYGSEITVKFITKINGIYEMTWNHAETSGLIHLSPTSNWRRDDLGKTANYGKS</sequence>
<keyword evidence="9" id="KW-0274">FAD</keyword>
<evidence type="ECO:0000256" key="6">
    <source>
        <dbReference type="ARBA" id="ARBA00022679"/>
    </source>
</evidence>
<comment type="pathway">
    <text evidence="1">Cofactor biosynthesis; FAD biosynthesis; FAD from FMN: step 1/1.</text>
</comment>
<evidence type="ECO:0000256" key="10">
    <source>
        <dbReference type="ARBA" id="ARBA00022840"/>
    </source>
</evidence>
<feature type="domain" description="FAD synthetase" evidence="12">
    <location>
        <begin position="33"/>
        <end position="185"/>
    </location>
</feature>
<evidence type="ECO:0000256" key="9">
    <source>
        <dbReference type="ARBA" id="ARBA00022827"/>
    </source>
</evidence>
<evidence type="ECO:0000256" key="3">
    <source>
        <dbReference type="ARBA" id="ARBA00012393"/>
    </source>
</evidence>
<dbReference type="SUPFAM" id="SSF52374">
    <property type="entry name" value="Nucleotidylyl transferase"/>
    <property type="match status" value="1"/>
</dbReference>
<accession>A0A7X2Z9K0</accession>
<keyword evidence="10" id="KW-0067">ATP-binding</keyword>
<evidence type="ECO:0000256" key="8">
    <source>
        <dbReference type="ARBA" id="ARBA00022741"/>
    </source>
</evidence>
<keyword evidence="7" id="KW-0548">Nucleotidyltransferase</keyword>
<dbReference type="Pfam" id="PF06574">
    <property type="entry name" value="FAD_syn"/>
    <property type="match status" value="1"/>
</dbReference>
<evidence type="ECO:0000256" key="1">
    <source>
        <dbReference type="ARBA" id="ARBA00004726"/>
    </source>
</evidence>
<evidence type="ECO:0000313" key="14">
    <source>
        <dbReference type="Proteomes" id="UP000450917"/>
    </source>
</evidence>
<keyword evidence="4" id="KW-0285">Flavoprotein</keyword>
<evidence type="ECO:0000313" key="13">
    <source>
        <dbReference type="EMBL" id="MUG70118.1"/>
    </source>
</evidence>
<dbReference type="GO" id="GO:0009231">
    <property type="term" value="P:riboflavin biosynthetic process"/>
    <property type="evidence" value="ECO:0007669"/>
    <property type="project" value="InterPro"/>
</dbReference>
<dbReference type="EMBL" id="WNZX01000003">
    <property type="protein sequence ID" value="MUG70118.1"/>
    <property type="molecule type" value="Genomic_DNA"/>
</dbReference>
<dbReference type="PANTHER" id="PTHR22749:SF6">
    <property type="entry name" value="RIBOFLAVIN KINASE"/>
    <property type="match status" value="1"/>
</dbReference>
<evidence type="ECO:0000256" key="7">
    <source>
        <dbReference type="ARBA" id="ARBA00022695"/>
    </source>
</evidence>
<dbReference type="InterPro" id="IPR023468">
    <property type="entry name" value="Riboflavin_kinase"/>
</dbReference>
<comment type="similarity">
    <text evidence="2">Belongs to the RibF family.</text>
</comment>
<organism evidence="13 14">
    <name type="scientific">Paenibacillus validus</name>
    <dbReference type="NCBI Taxonomy" id="44253"/>
    <lineage>
        <taxon>Bacteria</taxon>
        <taxon>Bacillati</taxon>
        <taxon>Bacillota</taxon>
        <taxon>Bacilli</taxon>
        <taxon>Bacillales</taxon>
        <taxon>Paenibacillaceae</taxon>
        <taxon>Paenibacillus</taxon>
    </lineage>
</organism>
<evidence type="ECO:0000256" key="11">
    <source>
        <dbReference type="ARBA" id="ARBA00049494"/>
    </source>
</evidence>
<dbReference type="AlphaFoldDB" id="A0A7X2Z9K0"/>
<keyword evidence="5" id="KW-0288">FMN</keyword>
<dbReference type="Proteomes" id="UP000450917">
    <property type="component" value="Unassembled WGS sequence"/>
</dbReference>
<dbReference type="Gene3D" id="3.40.50.620">
    <property type="entry name" value="HUPs"/>
    <property type="match status" value="1"/>
</dbReference>
<evidence type="ECO:0000256" key="4">
    <source>
        <dbReference type="ARBA" id="ARBA00022630"/>
    </source>
</evidence>
<reference evidence="13 14" key="1">
    <citation type="submission" date="2019-11" db="EMBL/GenBank/DDBJ databases">
        <title>Draft genome sequences of five Paenibacillus species of dairy origin.</title>
        <authorList>
            <person name="Olajide A.M."/>
            <person name="Chen S."/>
            <person name="Lapointe G."/>
        </authorList>
    </citation>
    <scope>NUCLEOTIDE SEQUENCE [LARGE SCALE GENOMIC DNA]</scope>
    <source>
        <strain evidence="13 14">2CS3</strain>
    </source>
</reference>
<gene>
    <name evidence="13" type="ORF">GNP93_05430</name>
</gene>
<keyword evidence="14" id="KW-1185">Reference proteome</keyword>
<dbReference type="PANTHER" id="PTHR22749">
    <property type="entry name" value="RIBOFLAVIN KINASE/FMN ADENYLYLTRANSFERASE"/>
    <property type="match status" value="1"/>
</dbReference>
<dbReference type="GO" id="GO:0005524">
    <property type="term" value="F:ATP binding"/>
    <property type="evidence" value="ECO:0007669"/>
    <property type="project" value="UniProtKB-KW"/>
</dbReference>
<dbReference type="FunFam" id="3.40.50.620:FF:000021">
    <property type="entry name" value="Riboflavin biosynthesis protein"/>
    <property type="match status" value="1"/>
</dbReference>
<evidence type="ECO:0000256" key="5">
    <source>
        <dbReference type="ARBA" id="ARBA00022643"/>
    </source>
</evidence>
<evidence type="ECO:0000256" key="2">
    <source>
        <dbReference type="ARBA" id="ARBA00010214"/>
    </source>
</evidence>
<comment type="catalytic activity">
    <reaction evidence="11">
        <text>FMN + ATP + H(+) = FAD + diphosphate</text>
        <dbReference type="Rhea" id="RHEA:17237"/>
        <dbReference type="ChEBI" id="CHEBI:15378"/>
        <dbReference type="ChEBI" id="CHEBI:30616"/>
        <dbReference type="ChEBI" id="CHEBI:33019"/>
        <dbReference type="ChEBI" id="CHEBI:57692"/>
        <dbReference type="ChEBI" id="CHEBI:58210"/>
        <dbReference type="EC" id="2.7.7.2"/>
    </reaction>
</comment>
<keyword evidence="13" id="KW-0418">Kinase</keyword>
<dbReference type="GO" id="GO:0006747">
    <property type="term" value="P:FAD biosynthetic process"/>
    <property type="evidence" value="ECO:0007669"/>
    <property type="project" value="UniProtKB-UniPathway"/>
</dbReference>
<dbReference type="GO" id="GO:0009398">
    <property type="term" value="P:FMN biosynthetic process"/>
    <property type="evidence" value="ECO:0007669"/>
    <property type="project" value="TreeGrafter"/>
</dbReference>
<dbReference type="InterPro" id="IPR014729">
    <property type="entry name" value="Rossmann-like_a/b/a_fold"/>
</dbReference>
<dbReference type="GO" id="GO:0008531">
    <property type="term" value="F:riboflavin kinase activity"/>
    <property type="evidence" value="ECO:0007669"/>
    <property type="project" value="TreeGrafter"/>
</dbReference>
<evidence type="ECO:0000259" key="12">
    <source>
        <dbReference type="Pfam" id="PF06574"/>
    </source>
</evidence>
<comment type="caution">
    <text evidence="13">The sequence shown here is derived from an EMBL/GenBank/DDBJ whole genome shotgun (WGS) entry which is preliminary data.</text>
</comment>